<dbReference type="GO" id="GO:0071944">
    <property type="term" value="C:cell periphery"/>
    <property type="evidence" value="ECO:0007669"/>
    <property type="project" value="UniProtKB-ARBA"/>
</dbReference>
<feature type="compositionally biased region" description="Pro residues" evidence="5">
    <location>
        <begin position="175"/>
        <end position="185"/>
    </location>
</feature>
<evidence type="ECO:0000313" key="8">
    <source>
        <dbReference type="Proteomes" id="UP001374579"/>
    </source>
</evidence>
<feature type="region of interest" description="Disordered" evidence="5">
    <location>
        <begin position="155"/>
        <end position="222"/>
    </location>
</feature>
<protein>
    <submittedName>
        <fullName evidence="7">Uncharacterized protein</fullName>
    </submittedName>
</protein>
<evidence type="ECO:0000256" key="5">
    <source>
        <dbReference type="SAM" id="MobiDB-lite"/>
    </source>
</evidence>
<comment type="caution">
    <text evidence="7">The sequence shown here is derived from an EMBL/GenBank/DDBJ whole genome shotgun (WGS) entry which is preliminary data.</text>
</comment>
<dbReference type="Proteomes" id="UP001374579">
    <property type="component" value="Unassembled WGS sequence"/>
</dbReference>
<sequence>SRSSGSGVTVQEDGRIVLLTRPPLYQTYTVTAYCKDRGVFPSGPLQSTGRTVTVHTTQCTTTTTTVAPTIPTTTTTTTTPAPTTTTEATTPPPSTDNVANWADENLWWIAIAALLGTALLGLLMYMWVVHCWKYCGQCWQRQWCQRRAPQPRRLKEPIRVRTPVRRLMPREKPTRPSPPPTPPPAIVGDPNARVHGFWKERYPDDDYTHLPDRTVNPRPVTP</sequence>
<feature type="transmembrane region" description="Helical" evidence="6">
    <location>
        <begin position="106"/>
        <end position="128"/>
    </location>
</feature>
<keyword evidence="4 6" id="KW-0472">Membrane</keyword>
<evidence type="ECO:0000313" key="7">
    <source>
        <dbReference type="EMBL" id="KAK7088934.1"/>
    </source>
</evidence>
<dbReference type="EMBL" id="JBAMIC010003629">
    <property type="protein sequence ID" value="KAK7088934.1"/>
    <property type="molecule type" value="Genomic_DNA"/>
</dbReference>
<feature type="region of interest" description="Disordered" evidence="5">
    <location>
        <begin position="67"/>
        <end position="95"/>
    </location>
</feature>
<keyword evidence="2 6" id="KW-0812">Transmembrane</keyword>
<dbReference type="PANTHER" id="PTHR15549">
    <property type="entry name" value="PAIRED IMMUNOGLOBULIN-LIKE TYPE 2 RECEPTOR"/>
    <property type="match status" value="1"/>
</dbReference>
<gene>
    <name evidence="7" type="ORF">V1264_024459</name>
</gene>
<dbReference type="GO" id="GO:0016020">
    <property type="term" value="C:membrane"/>
    <property type="evidence" value="ECO:0007669"/>
    <property type="project" value="UniProtKB-SubCell"/>
</dbReference>
<evidence type="ECO:0000256" key="1">
    <source>
        <dbReference type="ARBA" id="ARBA00004167"/>
    </source>
</evidence>
<dbReference type="InterPro" id="IPR051694">
    <property type="entry name" value="Immunoregulatory_rcpt-like"/>
</dbReference>
<feature type="compositionally biased region" description="Basic and acidic residues" evidence="5">
    <location>
        <begin position="197"/>
        <end position="212"/>
    </location>
</feature>
<reference evidence="7 8" key="1">
    <citation type="submission" date="2024-02" db="EMBL/GenBank/DDBJ databases">
        <title>Chromosome-scale genome assembly of the rough periwinkle Littorina saxatilis.</title>
        <authorList>
            <person name="De Jode A."/>
            <person name="Faria R."/>
            <person name="Formenti G."/>
            <person name="Sims Y."/>
            <person name="Smith T.P."/>
            <person name="Tracey A."/>
            <person name="Wood J.M.D."/>
            <person name="Zagrodzka Z.B."/>
            <person name="Johannesson K."/>
            <person name="Butlin R.K."/>
            <person name="Leder E.H."/>
        </authorList>
    </citation>
    <scope>NUCLEOTIDE SEQUENCE [LARGE SCALE GENOMIC DNA]</scope>
    <source>
        <strain evidence="7">Snail1</strain>
        <tissue evidence="7">Muscle</tissue>
    </source>
</reference>
<evidence type="ECO:0000256" key="4">
    <source>
        <dbReference type="ARBA" id="ARBA00023136"/>
    </source>
</evidence>
<accession>A0AAN9ALA0</accession>
<dbReference type="AlphaFoldDB" id="A0AAN9ALA0"/>
<evidence type="ECO:0000256" key="6">
    <source>
        <dbReference type="SAM" id="Phobius"/>
    </source>
</evidence>
<comment type="subcellular location">
    <subcellularLocation>
        <location evidence="1">Membrane</location>
        <topology evidence="1">Single-pass membrane protein</topology>
    </subcellularLocation>
</comment>
<name>A0AAN9ALA0_9CAEN</name>
<feature type="non-terminal residue" evidence="7">
    <location>
        <position position="1"/>
    </location>
</feature>
<feature type="compositionally biased region" description="Low complexity" evidence="5">
    <location>
        <begin position="67"/>
        <end position="89"/>
    </location>
</feature>
<evidence type="ECO:0000256" key="2">
    <source>
        <dbReference type="ARBA" id="ARBA00022692"/>
    </source>
</evidence>
<organism evidence="7 8">
    <name type="scientific">Littorina saxatilis</name>
    <dbReference type="NCBI Taxonomy" id="31220"/>
    <lineage>
        <taxon>Eukaryota</taxon>
        <taxon>Metazoa</taxon>
        <taxon>Spiralia</taxon>
        <taxon>Lophotrochozoa</taxon>
        <taxon>Mollusca</taxon>
        <taxon>Gastropoda</taxon>
        <taxon>Caenogastropoda</taxon>
        <taxon>Littorinimorpha</taxon>
        <taxon>Littorinoidea</taxon>
        <taxon>Littorinidae</taxon>
        <taxon>Littorina</taxon>
    </lineage>
</organism>
<proteinExistence type="predicted"/>
<keyword evidence="8" id="KW-1185">Reference proteome</keyword>
<keyword evidence="3 6" id="KW-1133">Transmembrane helix</keyword>
<evidence type="ECO:0000256" key="3">
    <source>
        <dbReference type="ARBA" id="ARBA00022989"/>
    </source>
</evidence>